<evidence type="ECO:0000313" key="7">
    <source>
        <dbReference type="Proteomes" id="UP000700334"/>
    </source>
</evidence>
<gene>
    <name evidence="6" type="ORF">J0S82_018652</name>
</gene>
<evidence type="ECO:0000256" key="2">
    <source>
        <dbReference type="ARBA" id="ARBA00022737"/>
    </source>
</evidence>
<reference evidence="6" key="1">
    <citation type="journal article" date="2021" name="Evol. Appl.">
        <title>The genome of the Pyrenean desman and the effects of bottlenecks and inbreeding on the genomic landscape of an endangered species.</title>
        <authorList>
            <person name="Escoda L."/>
            <person name="Castresana J."/>
        </authorList>
    </citation>
    <scope>NUCLEOTIDE SEQUENCE</scope>
    <source>
        <strain evidence="6">IBE-C5619</strain>
    </source>
</reference>
<dbReference type="AlphaFoldDB" id="A0A8J6A9Y9"/>
<dbReference type="PROSITE" id="PS51073">
    <property type="entry name" value="RPEL"/>
    <property type="match status" value="1"/>
</dbReference>
<proteinExistence type="inferred from homology"/>
<comment type="caution">
    <text evidence="6">The sequence shown here is derived from an EMBL/GenBank/DDBJ whole genome shotgun (WGS) entry which is preliminary data.</text>
</comment>
<keyword evidence="7" id="KW-1185">Reference proteome</keyword>
<sequence>MPRRFGSDSVNTRGSPRLRPAWGAAAREDTRRALGEGRPAVGHQGMSGHHLYVGTPGRRQISPTASFTSWRLWELPALCSASLLRGRVRQVTSMSTWRDLTVPPLLREADCAARCITRLIRTELMFLPGALLAVQTLVSETSSTVNLRVQFRCLCDLCPDGCTGPPRQSQCGLGQDTGHSPAAQAGALVSRQLTPAPPAVTSSGKVRRRRVRLGRLGPGCHAVFLRLRGTHVHIPTPGTGRQPRGKGLTEPGCTTLCPEALAPQLAPVDIPVHAATGESGPPARGGHGAWHCEASCPSGLSGGVPAEGSSRAGDVTNETVHRAPQAEAAGARAPGPRHVGLSRSPYLERLGVWSPPQAPPGGSLGPWRGRPGQGWAWRPLSLPGFPLADEMDQTPPGRPEYLVSGIRTPPVRRNSKLATLGRIFKPWKWRKKKNEKLKQTTSALEKKMAGRQGREELIKKGLLEMMEQGEYPRAGWDRQGMASAAGSPEVDRAPRAPTQRWCTPRSSLALGLHLSAEPSSAPSHVRGPAAVLPRRRSGPAGRGQMVVISASARCPCCSCVSWE</sequence>
<comment type="similarity">
    <text evidence="1">Belongs to the phosphatase and actin regulator family.</text>
</comment>
<feature type="region of interest" description="Disordered" evidence="5">
    <location>
        <begin position="473"/>
        <end position="500"/>
    </location>
</feature>
<organism evidence="6 7">
    <name type="scientific">Galemys pyrenaicus</name>
    <name type="common">Iberian desman</name>
    <name type="synonym">Pyrenean desman</name>
    <dbReference type="NCBI Taxonomy" id="202257"/>
    <lineage>
        <taxon>Eukaryota</taxon>
        <taxon>Metazoa</taxon>
        <taxon>Chordata</taxon>
        <taxon>Craniata</taxon>
        <taxon>Vertebrata</taxon>
        <taxon>Euteleostomi</taxon>
        <taxon>Mammalia</taxon>
        <taxon>Eutheria</taxon>
        <taxon>Laurasiatheria</taxon>
        <taxon>Eulipotyphla</taxon>
        <taxon>Talpidae</taxon>
        <taxon>Galemys</taxon>
    </lineage>
</organism>
<dbReference type="PANTHER" id="PTHR12751">
    <property type="entry name" value="PHOSPHATASE AND ACTIN REGULATOR PHACTR"/>
    <property type="match status" value="1"/>
</dbReference>
<evidence type="ECO:0000256" key="1">
    <source>
        <dbReference type="ARBA" id="ARBA00009795"/>
    </source>
</evidence>
<dbReference type="Proteomes" id="UP000700334">
    <property type="component" value="Unassembled WGS sequence"/>
</dbReference>
<evidence type="ECO:0000256" key="5">
    <source>
        <dbReference type="SAM" id="MobiDB-lite"/>
    </source>
</evidence>
<evidence type="ECO:0000256" key="4">
    <source>
        <dbReference type="PROSITE-ProRule" id="PRU00401"/>
    </source>
</evidence>
<dbReference type="PANTHER" id="PTHR12751:SF7">
    <property type="entry name" value="PHOSPHATASE AND ACTIN REGULATOR 3"/>
    <property type="match status" value="1"/>
</dbReference>
<feature type="region of interest" description="Disordered" evidence="5">
    <location>
        <begin position="515"/>
        <end position="541"/>
    </location>
</feature>
<name>A0A8J6A9Y9_GALPY</name>
<evidence type="ECO:0000313" key="6">
    <source>
        <dbReference type="EMBL" id="KAG8513325.1"/>
    </source>
</evidence>
<evidence type="ECO:0000256" key="3">
    <source>
        <dbReference type="ARBA" id="ARBA00023203"/>
    </source>
</evidence>
<feature type="repeat" description="RPEL" evidence="4">
    <location>
        <begin position="442"/>
        <end position="467"/>
    </location>
</feature>
<protein>
    <submittedName>
        <fullName evidence="6">Phosphatase and actin regulator 3</fullName>
    </submittedName>
</protein>
<dbReference type="OrthoDB" id="5563016at2759"/>
<feature type="region of interest" description="Disordered" evidence="5">
    <location>
        <begin position="1"/>
        <end position="26"/>
    </location>
</feature>
<dbReference type="GO" id="GO:0003779">
    <property type="term" value="F:actin binding"/>
    <property type="evidence" value="ECO:0007669"/>
    <property type="project" value="UniProtKB-KW"/>
</dbReference>
<keyword evidence="2" id="KW-0677">Repeat</keyword>
<dbReference type="EMBL" id="JAGFMF010011769">
    <property type="protein sequence ID" value="KAG8513325.1"/>
    <property type="molecule type" value="Genomic_DNA"/>
</dbReference>
<keyword evidence="3" id="KW-0009">Actin-binding</keyword>
<accession>A0A8J6A9Y9</accession>
<dbReference type="GO" id="GO:0030036">
    <property type="term" value="P:actin cytoskeleton organization"/>
    <property type="evidence" value="ECO:0007669"/>
    <property type="project" value="TreeGrafter"/>
</dbReference>
<dbReference type="InterPro" id="IPR004018">
    <property type="entry name" value="RPEL_repeat"/>
</dbReference>